<evidence type="ECO:0000256" key="5">
    <source>
        <dbReference type="ARBA" id="ARBA00022737"/>
    </source>
</evidence>
<evidence type="ECO:0000313" key="14">
    <source>
        <dbReference type="Proteomes" id="UP001521222"/>
    </source>
</evidence>
<keyword evidence="5" id="KW-0677">Repeat</keyword>
<comment type="subcellular location">
    <subcellularLocation>
        <location evidence="1">Mitochondrion membrane</location>
        <topology evidence="1">Multi-pass membrane protein</topology>
    </subcellularLocation>
</comment>
<evidence type="ECO:0000256" key="7">
    <source>
        <dbReference type="ARBA" id="ARBA00022989"/>
    </source>
</evidence>
<evidence type="ECO:0000256" key="6">
    <source>
        <dbReference type="ARBA" id="ARBA00022792"/>
    </source>
</evidence>
<evidence type="ECO:0000313" key="13">
    <source>
        <dbReference type="EMBL" id="KAL1597391.1"/>
    </source>
</evidence>
<dbReference type="EMBL" id="JAKIXB020000026">
    <property type="protein sequence ID" value="KAL1597391.1"/>
    <property type="molecule type" value="Genomic_DNA"/>
</dbReference>
<sequence>MPEQEERRQQLSAIASPPRDFTDVSRAVLRSEQAKRWTKKYRTEVAASSSSLLYKFNSFSDCVRHTYQTEGLHGFWRGVWSPLASITLVRTVSFSIYQRSKYTIDDWIYQATGSSPLVIVNTKGAWPTLSTISCFGLAGATAGATITAIACPFELTKLSAQISVLMADRNDGFRDSIGTGIYFVTYESVKQILANARGTSPTHPLAVVIAGGLCGLVSWACIFPIDTAKSIYQRNCLVGGKDKQTRPKIQFLNPRMYRGLAVSMSRSCVVNAIFFTAFEFSKKRINRMDVDEELLRRHDEGVD</sequence>
<dbReference type="SUPFAM" id="SSF103506">
    <property type="entry name" value="Mitochondrial carrier"/>
    <property type="match status" value="1"/>
</dbReference>
<comment type="similarity">
    <text evidence="2 11">Belongs to the mitochondrial carrier (TC 2.A.29) family.</text>
</comment>
<evidence type="ECO:0000256" key="8">
    <source>
        <dbReference type="ARBA" id="ARBA00023128"/>
    </source>
</evidence>
<evidence type="ECO:0000256" key="4">
    <source>
        <dbReference type="ARBA" id="ARBA00022692"/>
    </source>
</evidence>
<proteinExistence type="inferred from homology"/>
<dbReference type="Proteomes" id="UP001521222">
    <property type="component" value="Unassembled WGS sequence"/>
</dbReference>
<dbReference type="InterPro" id="IPR050567">
    <property type="entry name" value="Mitochondrial_Carrier"/>
</dbReference>
<accession>A0ABR3QZ06</accession>
<keyword evidence="4 10" id="KW-0812">Transmembrane</keyword>
<evidence type="ECO:0000256" key="3">
    <source>
        <dbReference type="ARBA" id="ARBA00022448"/>
    </source>
</evidence>
<feature type="repeat" description="Solcar" evidence="10">
    <location>
        <begin position="3"/>
        <end position="103"/>
    </location>
</feature>
<dbReference type="PROSITE" id="PS50920">
    <property type="entry name" value="SOLCAR"/>
    <property type="match status" value="1"/>
</dbReference>
<keyword evidence="3 11" id="KW-0813">Transport</keyword>
<name>A0ABR3QZ06_9PLEO</name>
<evidence type="ECO:0000256" key="1">
    <source>
        <dbReference type="ARBA" id="ARBA00004225"/>
    </source>
</evidence>
<reference evidence="13 14" key="1">
    <citation type="submission" date="2024-02" db="EMBL/GenBank/DDBJ databases">
        <title>De novo assembly and annotation of 12 fungi associated with fruit tree decline syndrome in Ontario, Canada.</title>
        <authorList>
            <person name="Sulman M."/>
            <person name="Ellouze W."/>
            <person name="Ilyukhin E."/>
        </authorList>
    </citation>
    <scope>NUCLEOTIDE SEQUENCE [LARGE SCALE GENOMIC DNA]</scope>
    <source>
        <strain evidence="13 14">M97-236</strain>
    </source>
</reference>
<feature type="transmembrane region" description="Helical" evidence="12">
    <location>
        <begin position="205"/>
        <end position="225"/>
    </location>
</feature>
<dbReference type="PANTHER" id="PTHR45624">
    <property type="entry name" value="MITOCHONDRIAL BASIC AMINO ACIDS TRANSPORTER-RELATED"/>
    <property type="match status" value="1"/>
</dbReference>
<dbReference type="InterPro" id="IPR018108">
    <property type="entry name" value="MCP_transmembrane"/>
</dbReference>
<dbReference type="InterPro" id="IPR023395">
    <property type="entry name" value="MCP_dom_sf"/>
</dbReference>
<evidence type="ECO:0000256" key="12">
    <source>
        <dbReference type="SAM" id="Phobius"/>
    </source>
</evidence>
<comment type="caution">
    <text evidence="13">The sequence shown here is derived from an EMBL/GenBank/DDBJ whole genome shotgun (WGS) entry which is preliminary data.</text>
</comment>
<evidence type="ECO:0000256" key="9">
    <source>
        <dbReference type="ARBA" id="ARBA00023136"/>
    </source>
</evidence>
<keyword evidence="8" id="KW-0496">Mitochondrion</keyword>
<dbReference type="Pfam" id="PF00153">
    <property type="entry name" value="Mito_carr"/>
    <property type="match status" value="1"/>
</dbReference>
<dbReference type="Gene3D" id="1.50.40.10">
    <property type="entry name" value="Mitochondrial carrier domain"/>
    <property type="match status" value="2"/>
</dbReference>
<keyword evidence="6" id="KW-0999">Mitochondrion inner membrane</keyword>
<evidence type="ECO:0000256" key="10">
    <source>
        <dbReference type="PROSITE-ProRule" id="PRU00282"/>
    </source>
</evidence>
<evidence type="ECO:0008006" key="15">
    <source>
        <dbReference type="Google" id="ProtNLM"/>
    </source>
</evidence>
<keyword evidence="9 10" id="KW-0472">Membrane</keyword>
<gene>
    <name evidence="13" type="ORF">SLS59_007421</name>
</gene>
<keyword evidence="7 12" id="KW-1133">Transmembrane helix</keyword>
<dbReference type="PANTHER" id="PTHR45624:SF9">
    <property type="entry name" value="CARRIER PROTEIN, PUTATIVE (AFU_ORTHOLOGUE AFUA_4G06390)-RELATED"/>
    <property type="match status" value="1"/>
</dbReference>
<evidence type="ECO:0000256" key="11">
    <source>
        <dbReference type="RuleBase" id="RU000488"/>
    </source>
</evidence>
<evidence type="ECO:0000256" key="2">
    <source>
        <dbReference type="ARBA" id="ARBA00006375"/>
    </source>
</evidence>
<protein>
    <recommendedName>
        <fullName evidence="15">Mitochondrial carrier protein</fullName>
    </recommendedName>
</protein>
<organism evidence="13 14">
    <name type="scientific">Nothophoma quercina</name>
    <dbReference type="NCBI Taxonomy" id="749835"/>
    <lineage>
        <taxon>Eukaryota</taxon>
        <taxon>Fungi</taxon>
        <taxon>Dikarya</taxon>
        <taxon>Ascomycota</taxon>
        <taxon>Pezizomycotina</taxon>
        <taxon>Dothideomycetes</taxon>
        <taxon>Pleosporomycetidae</taxon>
        <taxon>Pleosporales</taxon>
        <taxon>Pleosporineae</taxon>
        <taxon>Didymellaceae</taxon>
        <taxon>Nothophoma</taxon>
    </lineage>
</organism>
<keyword evidence="14" id="KW-1185">Reference proteome</keyword>